<accession>A0A0G4JT46</accession>
<keyword evidence="2" id="KW-0436">Ligase</keyword>
<protein>
    <submittedName>
        <fullName evidence="2">FIGfam138462: Acyl-CoA synthetase, AMP-(Fatty) acid ligase</fullName>
    </submittedName>
</protein>
<organism evidence="2 3">
    <name type="scientific">Brenneria goodwinii</name>
    <dbReference type="NCBI Taxonomy" id="1109412"/>
    <lineage>
        <taxon>Bacteria</taxon>
        <taxon>Pseudomonadati</taxon>
        <taxon>Pseudomonadota</taxon>
        <taxon>Gammaproteobacteria</taxon>
        <taxon>Enterobacterales</taxon>
        <taxon>Pectobacteriaceae</taxon>
        <taxon>Brenneria</taxon>
    </lineage>
</organism>
<dbReference type="InterPro" id="IPR042099">
    <property type="entry name" value="ANL_N_sf"/>
</dbReference>
<dbReference type="PANTHER" id="PTHR45398:SF1">
    <property type="entry name" value="ENZYME, PUTATIVE (JCVI)-RELATED"/>
    <property type="match status" value="1"/>
</dbReference>
<dbReference type="Proteomes" id="UP000044377">
    <property type="component" value="Unassembled WGS sequence"/>
</dbReference>
<sequence length="461" mass="52014">MDGAPASEKTHINDITAQAIGDWLNDKNDPLRIVAVNGVSSFTLEGLKRQVAALCQQLLGRKELRWALCFEDSYLFTVGLLAALHAGKMPVVPGHCRQSVLQEQADEFDGLLTDLPLTLSCPSFKVTASEVSHDTVLPEIADDACIVLFTSGSTGKPRQIIKPVRCLDEEARWLTACWGSRLQYCRVIASVSHQHLYGLTFRIWLPMALGLCFDSRQLLYTEQLTSQDRKYRYVFVSSPAFLRRIDYSLKAPSCQLIVSAGGALPWVSADAAKNWFATPVDEIYGSTETGVLARRSREAENTPWRLFCGVSLTLDDRDNWWARSTLIPYSQGQKLDDRLVFDAAGNFQLAGRHDRIVKIEDKRISLSEIERRLLELPEIADAVALQITRPERSGIGVVLVLKSSDLAADLPTLKRQWRHELHRWLEPLAMPRFWRIVETIPHNSQSKRAWPQIQALFHVTR</sequence>
<dbReference type="InterPro" id="IPR020845">
    <property type="entry name" value="AMP-binding_CS"/>
</dbReference>
<dbReference type="RefSeq" id="WP_275051419.1">
    <property type="nucleotide sequence ID" value="NZ_CGIG01000001.1"/>
</dbReference>
<reference evidence="3" key="1">
    <citation type="submission" date="2015-01" db="EMBL/GenBank/DDBJ databases">
        <authorList>
            <person name="Paterson Steve"/>
        </authorList>
    </citation>
    <scope>NUCLEOTIDE SEQUENCE [LARGE SCALE GENOMIC DNA]</scope>
    <source>
        <strain evidence="3">OBR1</strain>
    </source>
</reference>
<evidence type="ECO:0000313" key="3">
    <source>
        <dbReference type="Proteomes" id="UP000044377"/>
    </source>
</evidence>
<dbReference type="PANTHER" id="PTHR45398">
    <property type="match status" value="1"/>
</dbReference>
<dbReference type="STRING" id="1109412.BN1221_01523"/>
<keyword evidence="3" id="KW-1185">Reference proteome</keyword>
<dbReference type="Gene3D" id="3.40.50.12780">
    <property type="entry name" value="N-terminal domain of ligase-like"/>
    <property type="match status" value="1"/>
</dbReference>
<evidence type="ECO:0000313" key="2">
    <source>
        <dbReference type="EMBL" id="CPR15456.1"/>
    </source>
</evidence>
<gene>
    <name evidence="2" type="ORF">BN1221_01523</name>
</gene>
<dbReference type="GO" id="GO:0016874">
    <property type="term" value="F:ligase activity"/>
    <property type="evidence" value="ECO:0007669"/>
    <property type="project" value="UniProtKB-KW"/>
</dbReference>
<dbReference type="AlphaFoldDB" id="A0A0G4JT46"/>
<dbReference type="SUPFAM" id="SSF56801">
    <property type="entry name" value="Acetyl-CoA synthetase-like"/>
    <property type="match status" value="1"/>
</dbReference>
<proteinExistence type="predicted"/>
<dbReference type="EMBL" id="CGIG01000001">
    <property type="protein sequence ID" value="CPR15456.1"/>
    <property type="molecule type" value="Genomic_DNA"/>
</dbReference>
<evidence type="ECO:0000259" key="1">
    <source>
        <dbReference type="Pfam" id="PF00501"/>
    </source>
</evidence>
<feature type="domain" description="AMP-dependent synthetase/ligase" evidence="1">
    <location>
        <begin position="135"/>
        <end position="301"/>
    </location>
</feature>
<dbReference type="InterPro" id="IPR000873">
    <property type="entry name" value="AMP-dep_synth/lig_dom"/>
</dbReference>
<dbReference type="Pfam" id="PF00501">
    <property type="entry name" value="AMP-binding"/>
    <property type="match status" value="1"/>
</dbReference>
<dbReference type="InterPro" id="IPR045851">
    <property type="entry name" value="AMP-bd_C_sf"/>
</dbReference>
<name>A0A0G4JT46_9GAMM</name>
<dbReference type="Gene3D" id="3.30.300.30">
    <property type="match status" value="1"/>
</dbReference>
<dbReference type="PROSITE" id="PS00455">
    <property type="entry name" value="AMP_BINDING"/>
    <property type="match status" value="1"/>
</dbReference>